<accession>A0A024WYP4</accession>
<dbReference type="AlphaFoldDB" id="A0A024WYP4"/>
<gene>
    <name evidence="2" type="ORF">PFMC_05313</name>
</gene>
<dbReference type="Proteomes" id="UP000030694">
    <property type="component" value="Unassembled WGS sequence"/>
</dbReference>
<protein>
    <submittedName>
        <fullName evidence="2">Uncharacterized protein</fullName>
    </submittedName>
</protein>
<evidence type="ECO:0000256" key="1">
    <source>
        <dbReference type="SAM" id="Phobius"/>
    </source>
</evidence>
<name>A0A024WYP4_PLAFC</name>
<reference evidence="2 3" key="2">
    <citation type="submission" date="2013-02" db="EMBL/GenBank/DDBJ databases">
        <title>The Genome Sequence of Plasmodium falciparum CAMP/Malaysia.</title>
        <authorList>
            <consortium name="The Broad Institute Genome Sequencing Platform"/>
            <consortium name="The Broad Institute Genome Sequencing Center for Infectious Disease"/>
            <person name="Neafsey D."/>
            <person name="Cheeseman I."/>
            <person name="Volkman S."/>
            <person name="Adams J."/>
            <person name="Walker B."/>
            <person name="Young S.K."/>
            <person name="Zeng Q."/>
            <person name="Gargeya S."/>
            <person name="Fitzgerald M."/>
            <person name="Haas B."/>
            <person name="Abouelleil A."/>
            <person name="Alvarado L."/>
            <person name="Arachchi H.M."/>
            <person name="Berlin A.M."/>
            <person name="Chapman S.B."/>
            <person name="Dewar J."/>
            <person name="Goldberg J."/>
            <person name="Griggs A."/>
            <person name="Gujja S."/>
            <person name="Hansen M."/>
            <person name="Howarth C."/>
            <person name="Imamovic A."/>
            <person name="Larimer J."/>
            <person name="McCowan C."/>
            <person name="Murphy C."/>
            <person name="Neiman D."/>
            <person name="Pearson M."/>
            <person name="Priest M."/>
            <person name="Roberts A."/>
            <person name="Saif S."/>
            <person name="Shea T."/>
            <person name="Sisk P."/>
            <person name="Sykes S."/>
            <person name="Wortman J."/>
            <person name="Nusbaum C."/>
            <person name="Birren B."/>
        </authorList>
    </citation>
    <scope>NUCLEOTIDE SEQUENCE [LARGE SCALE GENOMIC DNA]</scope>
    <source>
        <strain evidence="2 3">CAMP/Malaysia</strain>
    </source>
</reference>
<evidence type="ECO:0000313" key="2">
    <source>
        <dbReference type="EMBL" id="ETW58209.1"/>
    </source>
</evidence>
<keyword evidence="1" id="KW-1133">Transmembrane helix</keyword>
<dbReference type="EMBL" id="KI927620">
    <property type="protein sequence ID" value="ETW58209.1"/>
    <property type="molecule type" value="Genomic_DNA"/>
</dbReference>
<sequence length="86" mass="10767">MFRKSIYSQEIGEKILYEKFFITQNERIFYIYILYWKFMYILHKIIFTLNIVMDKKICYIFLLCNNKIYNECSKDIFCTIVYMCNF</sequence>
<evidence type="ECO:0000313" key="3">
    <source>
        <dbReference type="Proteomes" id="UP000030694"/>
    </source>
</evidence>
<feature type="transmembrane region" description="Helical" evidence="1">
    <location>
        <begin position="29"/>
        <end position="52"/>
    </location>
</feature>
<reference evidence="2 3" key="1">
    <citation type="submission" date="2013-02" db="EMBL/GenBank/DDBJ databases">
        <title>The Genome Annotation of Plasmodium falciparum CAMP/Malaysia.</title>
        <authorList>
            <consortium name="The Broad Institute Genome Sequencing Platform"/>
            <consortium name="The Broad Institute Genome Sequencing Center for Infectious Disease"/>
            <person name="Neafsey D."/>
            <person name="Hoffman S."/>
            <person name="Volkman S."/>
            <person name="Rosenthal P."/>
            <person name="Walker B."/>
            <person name="Young S.K."/>
            <person name="Zeng Q."/>
            <person name="Gargeya S."/>
            <person name="Fitzgerald M."/>
            <person name="Haas B."/>
            <person name="Abouelleil A."/>
            <person name="Allen A.W."/>
            <person name="Alvarado L."/>
            <person name="Arachchi H.M."/>
            <person name="Berlin A.M."/>
            <person name="Chapman S.B."/>
            <person name="Gainer-Dewar J."/>
            <person name="Goldberg J."/>
            <person name="Griggs A."/>
            <person name="Gujja S."/>
            <person name="Hansen M."/>
            <person name="Howarth C."/>
            <person name="Imamovic A."/>
            <person name="Ireland A."/>
            <person name="Larimer J."/>
            <person name="McCowan C."/>
            <person name="Murphy C."/>
            <person name="Pearson M."/>
            <person name="Poon T.W."/>
            <person name="Priest M."/>
            <person name="Roberts A."/>
            <person name="Saif S."/>
            <person name="Shea T."/>
            <person name="Sisk P."/>
            <person name="Sykes S."/>
            <person name="Wortman J."/>
            <person name="Nusbaum C."/>
            <person name="Birren B."/>
        </authorList>
    </citation>
    <scope>NUCLEOTIDE SEQUENCE [LARGE SCALE GENOMIC DNA]</scope>
    <source>
        <strain evidence="2 3">CAMP/Malaysia</strain>
    </source>
</reference>
<keyword evidence="1" id="KW-0472">Membrane</keyword>
<keyword evidence="1" id="KW-0812">Transmembrane</keyword>
<proteinExistence type="predicted"/>
<organism evidence="2 3">
    <name type="scientific">Plasmodium falciparum (isolate Camp / Malaysia)</name>
    <dbReference type="NCBI Taxonomy" id="5835"/>
    <lineage>
        <taxon>Eukaryota</taxon>
        <taxon>Sar</taxon>
        <taxon>Alveolata</taxon>
        <taxon>Apicomplexa</taxon>
        <taxon>Aconoidasida</taxon>
        <taxon>Haemosporida</taxon>
        <taxon>Plasmodiidae</taxon>
        <taxon>Plasmodium</taxon>
        <taxon>Plasmodium (Laverania)</taxon>
    </lineage>
</organism>